<feature type="disulfide bond" evidence="4">
    <location>
        <begin position="330"/>
        <end position="345"/>
    </location>
</feature>
<feature type="domain" description="CUB" evidence="7">
    <location>
        <begin position="191"/>
        <end position="306"/>
    </location>
</feature>
<dbReference type="AlphaFoldDB" id="A0A2I4AWP5"/>
<dbReference type="GO" id="GO:0035255">
    <property type="term" value="F:ionotropic glutamate receptor binding"/>
    <property type="evidence" value="ECO:0007669"/>
    <property type="project" value="TreeGrafter"/>
</dbReference>
<comment type="caution">
    <text evidence="3">Lacks conserved residue(s) required for the propagation of feature annotation.</text>
</comment>
<dbReference type="InParanoid" id="A0A2I4AWP5"/>
<gene>
    <name evidence="9" type="primary">LOC106514923</name>
</gene>
<keyword evidence="1" id="KW-0677">Repeat</keyword>
<sequence>MAQPETELLTISLGTEMVSKVLLRVALATSLILHELCESTATTRKMQVTNNSGVTPAGQCGTWVKESSGGFFTSPNYPEKYPPERECIYIIEALPRQCVDLFFDEKYAIEPSWECRFDHIEIRDGPFAFSPIIGRYCGQESPAYIRSSGRYLYIKFVADGELEALGFSARYNFTQDPEFEELGALPTLPVCDFELSGPEGFVESIQISKEGRALQTEAVDCRWYIRAPPSFKIYMRFLEYEMHNSNECKRNFVAIYDGSSSVEHLKNKFCSTVANDVMLATSVGVVRLWADEGSRKSRFKILFTTFHNPPCGGDYFFCHSNMCINHTLVCNGVQNCVYPWDENRCKEKRKPSILDTLDNTNLTIIGITCGLVVILLIISVIIQIKQPRKKYVIRRDEFDSTLLHPGFEPPHYELCTLRRAPSGDLSDAALAEDFDKFHKLRRAESKCIRDHHCGSQQGSIHGSRSNLSLRDATIAPDGGTAAPPLSPIVVKQVSPRPSQHNTPAGRRSILVMKHSYSQDGAERYRPEEEEEEEDDLMMDVGPTTSQHHMHHHQFHHNMRGLDHTVHRTLSNDL</sequence>
<dbReference type="PROSITE" id="PS01209">
    <property type="entry name" value="LDLRA_1"/>
    <property type="match status" value="1"/>
</dbReference>
<dbReference type="Gene3D" id="2.60.120.290">
    <property type="entry name" value="Spermadhesin, CUB domain"/>
    <property type="match status" value="2"/>
</dbReference>
<dbReference type="GO" id="GO:0014069">
    <property type="term" value="C:postsynaptic density"/>
    <property type="evidence" value="ECO:0007669"/>
    <property type="project" value="TreeGrafter"/>
</dbReference>
<evidence type="ECO:0000313" key="8">
    <source>
        <dbReference type="Proteomes" id="UP000192220"/>
    </source>
</evidence>
<dbReference type="STRING" id="52670.A0A2I4AWP5"/>
<dbReference type="Proteomes" id="UP000192220">
    <property type="component" value="Unplaced"/>
</dbReference>
<evidence type="ECO:0000256" key="3">
    <source>
        <dbReference type="PROSITE-ProRule" id="PRU00059"/>
    </source>
</evidence>
<dbReference type="KEGG" id="alim:106514923"/>
<dbReference type="FunFam" id="2.60.120.290:FF:000016">
    <property type="entry name" value="neuropilin and tolloid-like protein 2"/>
    <property type="match status" value="1"/>
</dbReference>
<dbReference type="CDD" id="cd00112">
    <property type="entry name" value="LDLa"/>
    <property type="match status" value="1"/>
</dbReference>
<dbReference type="SMART" id="SM00042">
    <property type="entry name" value="CUB"/>
    <property type="match status" value="2"/>
</dbReference>
<dbReference type="InterPro" id="IPR002172">
    <property type="entry name" value="LDrepeatLR_classA_rpt"/>
</dbReference>
<dbReference type="Pfam" id="PF00057">
    <property type="entry name" value="Ldl_recept_a"/>
    <property type="match status" value="1"/>
</dbReference>
<evidence type="ECO:0000256" key="1">
    <source>
        <dbReference type="ARBA" id="ARBA00022737"/>
    </source>
</evidence>
<keyword evidence="8" id="KW-1185">Reference proteome</keyword>
<feature type="compositionally biased region" description="Acidic residues" evidence="5">
    <location>
        <begin position="527"/>
        <end position="536"/>
    </location>
</feature>
<dbReference type="InterPro" id="IPR023415">
    <property type="entry name" value="LDLR_class-A_CS"/>
</dbReference>
<feature type="disulfide bond" evidence="4">
    <location>
        <begin position="318"/>
        <end position="336"/>
    </location>
</feature>
<proteinExistence type="predicted"/>
<evidence type="ECO:0000256" key="2">
    <source>
        <dbReference type="ARBA" id="ARBA00023157"/>
    </source>
</evidence>
<feature type="region of interest" description="Disordered" evidence="5">
    <location>
        <begin position="515"/>
        <end position="536"/>
    </location>
</feature>
<dbReference type="CDD" id="cd00041">
    <property type="entry name" value="CUB"/>
    <property type="match status" value="2"/>
</dbReference>
<dbReference type="InterPro" id="IPR035914">
    <property type="entry name" value="Sperma_CUB_dom_sf"/>
</dbReference>
<accession>A0A2I4AWP5</accession>
<feature type="disulfide bond" evidence="4">
    <location>
        <begin position="311"/>
        <end position="323"/>
    </location>
</feature>
<dbReference type="GeneID" id="106514923"/>
<keyword evidence="6" id="KW-0472">Membrane</keyword>
<dbReference type="InterPro" id="IPR000859">
    <property type="entry name" value="CUB_dom"/>
</dbReference>
<dbReference type="PANTHER" id="PTHR24251:SF27">
    <property type="entry name" value="NEUROPILIN AND TOLLOID-LIKE PROTEIN 1"/>
    <property type="match status" value="1"/>
</dbReference>
<keyword evidence="6" id="KW-0812">Transmembrane</keyword>
<evidence type="ECO:0000256" key="6">
    <source>
        <dbReference type="SAM" id="Phobius"/>
    </source>
</evidence>
<name>A0A2I4AWP5_AUSLI</name>
<dbReference type="OrthoDB" id="9971251at2759"/>
<dbReference type="SUPFAM" id="SSF57424">
    <property type="entry name" value="LDL receptor-like module"/>
    <property type="match status" value="1"/>
</dbReference>
<dbReference type="Gene3D" id="4.10.400.10">
    <property type="entry name" value="Low-density Lipoprotein Receptor"/>
    <property type="match status" value="1"/>
</dbReference>
<dbReference type="PANTHER" id="PTHR24251">
    <property type="entry name" value="OVOCHYMASE-RELATED"/>
    <property type="match status" value="1"/>
</dbReference>
<keyword evidence="6" id="KW-1133">Transmembrane helix</keyword>
<dbReference type="SMART" id="SM00192">
    <property type="entry name" value="LDLa"/>
    <property type="match status" value="1"/>
</dbReference>
<feature type="disulfide bond" evidence="3">
    <location>
        <begin position="60"/>
        <end position="87"/>
    </location>
</feature>
<dbReference type="FunFam" id="2.60.120.290:FF:000013">
    <property type="entry name" value="Membrane frizzled-related protein"/>
    <property type="match status" value="1"/>
</dbReference>
<feature type="domain" description="CUB" evidence="7">
    <location>
        <begin position="60"/>
        <end position="174"/>
    </location>
</feature>
<feature type="transmembrane region" description="Helical" evidence="6">
    <location>
        <begin position="362"/>
        <end position="384"/>
    </location>
</feature>
<evidence type="ECO:0000259" key="7">
    <source>
        <dbReference type="PROSITE" id="PS01180"/>
    </source>
</evidence>
<protein>
    <submittedName>
        <fullName evidence="9">Neuropilin and tolloid-like protein 1</fullName>
    </submittedName>
</protein>
<reference evidence="9" key="1">
    <citation type="submission" date="2025-08" db="UniProtKB">
        <authorList>
            <consortium name="RefSeq"/>
        </authorList>
    </citation>
    <scope>IDENTIFICATION</scope>
</reference>
<evidence type="ECO:0000256" key="5">
    <source>
        <dbReference type="SAM" id="MobiDB-lite"/>
    </source>
</evidence>
<keyword evidence="2 4" id="KW-1015">Disulfide bond</keyword>
<dbReference type="SUPFAM" id="SSF49854">
    <property type="entry name" value="Spermadhesin, CUB domain"/>
    <property type="match status" value="2"/>
</dbReference>
<dbReference type="PROSITE" id="PS01180">
    <property type="entry name" value="CUB"/>
    <property type="match status" value="2"/>
</dbReference>
<dbReference type="PROSITE" id="PS50068">
    <property type="entry name" value="LDLRA_2"/>
    <property type="match status" value="1"/>
</dbReference>
<dbReference type="GO" id="GO:2000463">
    <property type="term" value="P:positive regulation of excitatory postsynaptic potential"/>
    <property type="evidence" value="ECO:0007669"/>
    <property type="project" value="TreeGrafter"/>
</dbReference>
<dbReference type="RefSeq" id="XP_013859914.1">
    <property type="nucleotide sequence ID" value="XM_014004460.1"/>
</dbReference>
<dbReference type="InterPro" id="IPR036055">
    <property type="entry name" value="LDL_receptor-like_sf"/>
</dbReference>
<evidence type="ECO:0000256" key="4">
    <source>
        <dbReference type="PROSITE-ProRule" id="PRU00124"/>
    </source>
</evidence>
<evidence type="ECO:0000313" key="9">
    <source>
        <dbReference type="RefSeq" id="XP_013859914.1"/>
    </source>
</evidence>
<organism evidence="8 9">
    <name type="scientific">Austrofundulus limnaeus</name>
    <name type="common">Annual killifish</name>
    <dbReference type="NCBI Taxonomy" id="52670"/>
    <lineage>
        <taxon>Eukaryota</taxon>
        <taxon>Metazoa</taxon>
        <taxon>Chordata</taxon>
        <taxon>Craniata</taxon>
        <taxon>Vertebrata</taxon>
        <taxon>Euteleostomi</taxon>
        <taxon>Actinopterygii</taxon>
        <taxon>Neopterygii</taxon>
        <taxon>Teleostei</taxon>
        <taxon>Neoteleostei</taxon>
        <taxon>Acanthomorphata</taxon>
        <taxon>Ovalentaria</taxon>
        <taxon>Atherinomorphae</taxon>
        <taxon>Cyprinodontiformes</taxon>
        <taxon>Rivulidae</taxon>
        <taxon>Austrofundulus</taxon>
    </lineage>
</organism>
<dbReference type="Pfam" id="PF00431">
    <property type="entry name" value="CUB"/>
    <property type="match status" value="2"/>
</dbReference>